<keyword evidence="1" id="KW-0472">Membrane</keyword>
<feature type="transmembrane region" description="Helical" evidence="1">
    <location>
        <begin position="238"/>
        <end position="264"/>
    </location>
</feature>
<feature type="signal peptide" evidence="2">
    <location>
        <begin position="1"/>
        <end position="23"/>
    </location>
</feature>
<dbReference type="RefSeq" id="WP_377242148.1">
    <property type="nucleotide sequence ID" value="NZ_JBHLXP010000001.1"/>
</dbReference>
<dbReference type="InterPro" id="IPR013424">
    <property type="entry name" value="Ice-binding_C"/>
</dbReference>
<dbReference type="NCBIfam" id="NF038131">
    <property type="entry name" value="choice_anch_K"/>
    <property type="match status" value="1"/>
</dbReference>
<comment type="caution">
    <text evidence="3">The sequence shown here is derived from an EMBL/GenBank/DDBJ whole genome shotgun (WGS) entry which is preliminary data.</text>
</comment>
<evidence type="ECO:0000256" key="1">
    <source>
        <dbReference type="SAM" id="Phobius"/>
    </source>
</evidence>
<keyword evidence="4" id="KW-1185">Reference proteome</keyword>
<reference evidence="3 4" key="1">
    <citation type="submission" date="2024-09" db="EMBL/GenBank/DDBJ databases">
        <authorList>
            <person name="Sun Q."/>
            <person name="Mori K."/>
        </authorList>
    </citation>
    <scope>NUCLEOTIDE SEQUENCE [LARGE SCALE GENOMIC DNA]</scope>
    <source>
        <strain evidence="3 4">KCTC 23315</strain>
    </source>
</reference>
<gene>
    <name evidence="3" type="ORF">ACFFJP_07815</name>
</gene>
<organism evidence="3 4">
    <name type="scientific">Rheinheimera tilapiae</name>
    <dbReference type="NCBI Taxonomy" id="875043"/>
    <lineage>
        <taxon>Bacteria</taxon>
        <taxon>Pseudomonadati</taxon>
        <taxon>Pseudomonadota</taxon>
        <taxon>Gammaproteobacteria</taxon>
        <taxon>Chromatiales</taxon>
        <taxon>Chromatiaceae</taxon>
        <taxon>Rheinheimera</taxon>
    </lineage>
</organism>
<evidence type="ECO:0000313" key="3">
    <source>
        <dbReference type="EMBL" id="MFC0048196.1"/>
    </source>
</evidence>
<evidence type="ECO:0000313" key="4">
    <source>
        <dbReference type="Proteomes" id="UP001589813"/>
    </source>
</evidence>
<dbReference type="InterPro" id="IPR047995">
    <property type="entry name" value="Choice_anch_K"/>
</dbReference>
<keyword evidence="1" id="KW-0812">Transmembrane</keyword>
<evidence type="ECO:0000256" key="2">
    <source>
        <dbReference type="SAM" id="SignalP"/>
    </source>
</evidence>
<dbReference type="EMBL" id="JBHLXP010000001">
    <property type="protein sequence ID" value="MFC0048196.1"/>
    <property type="molecule type" value="Genomic_DNA"/>
</dbReference>
<dbReference type="Proteomes" id="UP001589813">
    <property type="component" value="Unassembled WGS sequence"/>
</dbReference>
<feature type="chain" id="PRO_5046201336" evidence="2">
    <location>
        <begin position="24"/>
        <end position="269"/>
    </location>
</feature>
<name>A0ABV6BBF0_9GAMM</name>
<dbReference type="NCBIfam" id="NF038125">
    <property type="entry name" value="PEP_CTERM_THxN"/>
    <property type="match status" value="1"/>
</dbReference>
<keyword evidence="2" id="KW-0732">Signal</keyword>
<proteinExistence type="predicted"/>
<accession>A0ABV6BBF0</accession>
<dbReference type="NCBIfam" id="TIGR02595">
    <property type="entry name" value="PEP_CTERM"/>
    <property type="match status" value="1"/>
</dbReference>
<sequence length="269" mass="27927">MKFKTLLSVSALSVAMFAGSAQAAVIPALQFATQSGWLADGVNSSSKQANGTIYDCAAGTTDAANGCGLTFTGAAGLPNAYDTVSWGSTTAKSSLNIASKTDVLVTNGAWVQTGLITHSNKTIPTGSRSLYKMDLETLFAIVNPPLGANSATVGIQFNETPNLGDLSKCAGPQLSTTGCDDTFLIKLNLPAINFWVGAEHYKISFKLNPLSGVTQSVVNPDGSILLVTREGTNNQLELLAQLTMSVPAPATVGMLGLSLVLLGLRRRAK</sequence>
<keyword evidence="1" id="KW-1133">Transmembrane helix</keyword>
<protein>
    <submittedName>
        <fullName evidence="3">THxN family PEP-CTERM protein</fullName>
    </submittedName>
</protein>